<dbReference type="WBParaSite" id="SSTP_0000293500.1">
    <property type="protein sequence ID" value="SSTP_0000293500.1"/>
    <property type="gene ID" value="SSTP_0000293500"/>
</dbReference>
<dbReference type="SMART" id="SM01109">
    <property type="entry name" value="CUT"/>
    <property type="match status" value="1"/>
</dbReference>
<proteinExistence type="inferred from homology"/>
<dbReference type="InterPro" id="IPR010982">
    <property type="entry name" value="Lambda_DNA-bd_dom_sf"/>
</dbReference>
<accession>A0A0K0E0C1</accession>
<keyword evidence="10" id="KW-1185">Reference proteome</keyword>
<dbReference type="InterPro" id="IPR003350">
    <property type="entry name" value="CUT_dom"/>
</dbReference>
<dbReference type="AlphaFoldDB" id="A0A0K0E0C1"/>
<dbReference type="FunFam" id="1.10.260.40:FF:000005">
    <property type="entry name" value="One cut domain family member"/>
    <property type="match status" value="1"/>
</dbReference>
<dbReference type="Pfam" id="PF02376">
    <property type="entry name" value="CUT"/>
    <property type="match status" value="1"/>
</dbReference>
<organism evidence="11">
    <name type="scientific">Strongyloides stercoralis</name>
    <name type="common">Threadworm</name>
    <dbReference type="NCBI Taxonomy" id="6248"/>
    <lineage>
        <taxon>Eukaryota</taxon>
        <taxon>Metazoa</taxon>
        <taxon>Ecdysozoa</taxon>
        <taxon>Nematoda</taxon>
        <taxon>Chromadorea</taxon>
        <taxon>Rhabditida</taxon>
        <taxon>Tylenchina</taxon>
        <taxon>Panagrolaimomorpha</taxon>
        <taxon>Strongyloidoidea</taxon>
        <taxon>Strongyloididae</taxon>
        <taxon>Strongyloides</taxon>
    </lineage>
</organism>
<dbReference type="GO" id="GO:0000981">
    <property type="term" value="F:DNA-binding transcription factor activity, RNA polymerase II-specific"/>
    <property type="evidence" value="ECO:0007669"/>
    <property type="project" value="TreeGrafter"/>
</dbReference>
<feature type="domain" description="CUT" evidence="9">
    <location>
        <begin position="375"/>
        <end position="461"/>
    </location>
</feature>
<evidence type="ECO:0000256" key="5">
    <source>
        <dbReference type="ARBA" id="ARBA00023155"/>
    </source>
</evidence>
<dbReference type="InterPro" id="IPR051649">
    <property type="entry name" value="CUT_Homeobox"/>
</dbReference>
<sequence length="465" mass="54971">MEFQIKYISTGDVSNVNEMSRYHDPEVWEEEGTLFNDLRPFNTFPEHQIKNNNIESYQKSYFEPHHSMVYTMNRKAKHSPFFMERKNYLYTPESRRIVNRSIRRNYTNSKQRPIHEQIYQSNINFDPSKQHSFNKTFITHKSSNLPLVGGKSITRCCCCGRNRIYQNENIPQQQPFSRYNMPIVKKNCTPKMGKESSSQERKDFSKQCYVKTDVLKKQKIIQYNGEGVVSSNESLKLCSVRKISQEQLYKEYKDNKNKNYFDKPPSINVRRYSLIDKQKNTLGNHSLPSNISPYPNSVERNDNRKLNEYDSSYFLLDEEGSNLPLSSPVHLNNTFNEVYPPISREEENDNSFFFQYQDSILASLIKESDTSKEDDSMFNELPNIDTQELCRFVTNELRRYSISQSTFAKKVLNRSQGTLSDILRKPKPWNKLRTGKDTFVKMYEWSLLPESERFRILSDNDNFMI</sequence>
<dbReference type="PANTHER" id="PTHR14057">
    <property type="entry name" value="TRANSCRIPTION FACTOR ONECUT"/>
    <property type="match status" value="1"/>
</dbReference>
<evidence type="ECO:0000313" key="12">
    <source>
        <dbReference type="WBParaSite" id="TCONS_00000220.p1"/>
    </source>
</evidence>
<dbReference type="Gene3D" id="1.10.260.40">
    <property type="entry name" value="lambda repressor-like DNA-binding domains"/>
    <property type="match status" value="1"/>
</dbReference>
<protein>
    <submittedName>
        <fullName evidence="11 12">CUT domain-containing protein</fullName>
    </submittedName>
</protein>
<evidence type="ECO:0000256" key="3">
    <source>
        <dbReference type="ARBA" id="ARBA00023015"/>
    </source>
</evidence>
<evidence type="ECO:0000259" key="9">
    <source>
        <dbReference type="PROSITE" id="PS51042"/>
    </source>
</evidence>
<reference evidence="11" key="1">
    <citation type="submission" date="2015-08" db="UniProtKB">
        <authorList>
            <consortium name="WormBaseParasite"/>
        </authorList>
    </citation>
    <scope>IDENTIFICATION</scope>
</reference>
<keyword evidence="6" id="KW-0804">Transcription</keyword>
<evidence type="ECO:0000256" key="1">
    <source>
        <dbReference type="ARBA" id="ARBA00004123"/>
    </source>
</evidence>
<feature type="region of interest" description="Disordered" evidence="8">
    <location>
        <begin position="283"/>
        <end position="302"/>
    </location>
</feature>
<feature type="compositionally biased region" description="Polar residues" evidence="8">
    <location>
        <begin position="283"/>
        <end position="295"/>
    </location>
</feature>
<evidence type="ECO:0000256" key="2">
    <source>
        <dbReference type="ARBA" id="ARBA00008190"/>
    </source>
</evidence>
<name>A0A0K0E0C1_STRER</name>
<comment type="similarity">
    <text evidence="2">Belongs to the CUT homeobox family.</text>
</comment>
<keyword evidence="5" id="KW-0371">Homeobox</keyword>
<dbReference type="PANTHER" id="PTHR14057:SF47">
    <property type="entry name" value="HOMEOBOX PROTEIN ONECUT"/>
    <property type="match status" value="1"/>
</dbReference>
<evidence type="ECO:0000256" key="7">
    <source>
        <dbReference type="ARBA" id="ARBA00023242"/>
    </source>
</evidence>
<dbReference type="GO" id="GO:0000978">
    <property type="term" value="F:RNA polymerase II cis-regulatory region sequence-specific DNA binding"/>
    <property type="evidence" value="ECO:0007669"/>
    <property type="project" value="TreeGrafter"/>
</dbReference>
<keyword evidence="3" id="KW-0805">Transcription regulation</keyword>
<evidence type="ECO:0000256" key="6">
    <source>
        <dbReference type="ARBA" id="ARBA00023163"/>
    </source>
</evidence>
<dbReference type="PROSITE" id="PS51042">
    <property type="entry name" value="CUT"/>
    <property type="match status" value="1"/>
</dbReference>
<dbReference type="GO" id="GO:0005634">
    <property type="term" value="C:nucleus"/>
    <property type="evidence" value="ECO:0007669"/>
    <property type="project" value="UniProtKB-SubCell"/>
</dbReference>
<dbReference type="STRING" id="6248.A0A0K0E0C1"/>
<keyword evidence="7" id="KW-0539">Nucleus</keyword>
<evidence type="ECO:0000256" key="8">
    <source>
        <dbReference type="SAM" id="MobiDB-lite"/>
    </source>
</evidence>
<dbReference type="WBParaSite" id="TCONS_00000220.p1">
    <property type="protein sequence ID" value="TCONS_00000220.p1"/>
    <property type="gene ID" value="XLOC_000241"/>
</dbReference>
<dbReference type="Proteomes" id="UP000035681">
    <property type="component" value="Unplaced"/>
</dbReference>
<dbReference type="SUPFAM" id="SSF47413">
    <property type="entry name" value="lambda repressor-like DNA-binding domains"/>
    <property type="match status" value="1"/>
</dbReference>
<evidence type="ECO:0000313" key="11">
    <source>
        <dbReference type="WBParaSite" id="SSTP_0000293500.1"/>
    </source>
</evidence>
<keyword evidence="4" id="KW-0238">DNA-binding</keyword>
<comment type="subcellular location">
    <subcellularLocation>
        <location evidence="1">Nucleus</location>
    </subcellularLocation>
</comment>
<evidence type="ECO:0000313" key="10">
    <source>
        <dbReference type="Proteomes" id="UP000035681"/>
    </source>
</evidence>
<evidence type="ECO:0000256" key="4">
    <source>
        <dbReference type="ARBA" id="ARBA00023125"/>
    </source>
</evidence>